<evidence type="ECO:0000256" key="8">
    <source>
        <dbReference type="PROSITE-ProRule" id="PRU00076"/>
    </source>
</evidence>
<dbReference type="FunFam" id="2.90.10.10:FF:000001">
    <property type="entry name" value="G-type lectin S-receptor-like serine/threonine-protein kinase"/>
    <property type="match status" value="1"/>
</dbReference>
<dbReference type="EC" id="2.7.11.1" evidence="2"/>
<organism evidence="13 14">
    <name type="scientific">Ambrosia artemisiifolia</name>
    <name type="common">Common ragweed</name>
    <dbReference type="NCBI Taxonomy" id="4212"/>
    <lineage>
        <taxon>Eukaryota</taxon>
        <taxon>Viridiplantae</taxon>
        <taxon>Streptophyta</taxon>
        <taxon>Embryophyta</taxon>
        <taxon>Tracheophyta</taxon>
        <taxon>Spermatophyta</taxon>
        <taxon>Magnoliopsida</taxon>
        <taxon>eudicotyledons</taxon>
        <taxon>Gunneridae</taxon>
        <taxon>Pentapetalae</taxon>
        <taxon>asterids</taxon>
        <taxon>campanulids</taxon>
        <taxon>Asterales</taxon>
        <taxon>Asteraceae</taxon>
        <taxon>Asteroideae</taxon>
        <taxon>Heliantheae alliance</taxon>
        <taxon>Heliantheae</taxon>
        <taxon>Ambrosia</taxon>
    </lineage>
</organism>
<dbReference type="CDD" id="cd00054">
    <property type="entry name" value="EGF_CA"/>
    <property type="match status" value="1"/>
</dbReference>
<dbReference type="InterPro" id="IPR036426">
    <property type="entry name" value="Bulb-type_lectin_dom_sf"/>
</dbReference>
<sequence length="430" mass="48368">MYLERGILISMLIFLIFRFCTCIDTITLTQPLKDGDILVSNGENFALGFFSPPNSTNRYVGIWYNKISDQTVVWVANRDNPITNSFGILSVDETGNLVLQENDQSFVFWSTNVSEVVKDVVTAQLLDSGNLVLFQGQNKDVYSRQSFDHPSNSILPDMKLGIDRKTGLKRVFTSWKSSENPGVENYSHKMELVGSPQLLLFQGTTKVWWTGSSTGRGWSGIPEMDGKYLYNITYINNDDEVVIIYQMRNSSIISRLVVTESRTMDRLTWNEAAHKWIRFWSAPKDQCDGYNHCGPFGLCDLYKLGTFECDCFPGYEPQSPNDWYLRDGSKGCKIKVGTQMCQVGDGFVELNRVKVPDTSNAHVNMSLGLKECEGMCLGDCTCMGYASADITKEAKDGGCVMWYGDMIDTRTFSNGGQSFYVRVYAAELGM</sequence>
<feature type="domain" description="Apple" evidence="12">
    <location>
        <begin position="341"/>
        <end position="424"/>
    </location>
</feature>
<comment type="catalytic activity">
    <reaction evidence="6">
        <text>L-threonyl-[protein] + ATP = O-phospho-L-threonyl-[protein] + ADP + H(+)</text>
        <dbReference type="Rhea" id="RHEA:46608"/>
        <dbReference type="Rhea" id="RHEA-COMP:11060"/>
        <dbReference type="Rhea" id="RHEA-COMP:11605"/>
        <dbReference type="ChEBI" id="CHEBI:15378"/>
        <dbReference type="ChEBI" id="CHEBI:30013"/>
        <dbReference type="ChEBI" id="CHEBI:30616"/>
        <dbReference type="ChEBI" id="CHEBI:61977"/>
        <dbReference type="ChEBI" id="CHEBI:456216"/>
        <dbReference type="EC" id="2.7.11.1"/>
    </reaction>
</comment>
<comment type="catalytic activity">
    <reaction evidence="7">
        <text>L-seryl-[protein] + ATP = O-phospho-L-seryl-[protein] + ADP + H(+)</text>
        <dbReference type="Rhea" id="RHEA:17989"/>
        <dbReference type="Rhea" id="RHEA-COMP:9863"/>
        <dbReference type="Rhea" id="RHEA-COMP:11604"/>
        <dbReference type="ChEBI" id="CHEBI:15378"/>
        <dbReference type="ChEBI" id="CHEBI:29999"/>
        <dbReference type="ChEBI" id="CHEBI:30616"/>
        <dbReference type="ChEBI" id="CHEBI:83421"/>
        <dbReference type="ChEBI" id="CHEBI:456216"/>
        <dbReference type="EC" id="2.7.11.1"/>
    </reaction>
</comment>
<dbReference type="Pfam" id="PF08276">
    <property type="entry name" value="PAN_2"/>
    <property type="match status" value="1"/>
</dbReference>
<keyword evidence="4" id="KW-1015">Disulfide bond</keyword>
<dbReference type="InterPro" id="IPR001480">
    <property type="entry name" value="Bulb-type_lectin_dom"/>
</dbReference>
<accession>A0AAD5BY69</accession>
<protein>
    <recommendedName>
        <fullName evidence="2">non-specific serine/threonine protein kinase</fullName>
        <ecNumber evidence="2">2.7.11.1</ecNumber>
    </recommendedName>
</protein>
<evidence type="ECO:0000256" key="6">
    <source>
        <dbReference type="ARBA" id="ARBA00047899"/>
    </source>
</evidence>
<dbReference type="InterPro" id="IPR035446">
    <property type="entry name" value="SLSG/EP1"/>
</dbReference>
<proteinExistence type="predicted"/>
<dbReference type="PANTHER" id="PTHR32444">
    <property type="entry name" value="BULB-TYPE LECTIN DOMAIN-CONTAINING PROTEIN"/>
    <property type="match status" value="1"/>
</dbReference>
<dbReference type="PROSITE" id="PS50026">
    <property type="entry name" value="EGF_3"/>
    <property type="match status" value="1"/>
</dbReference>
<keyword evidence="14" id="KW-1185">Reference proteome</keyword>
<dbReference type="InterPro" id="IPR000742">
    <property type="entry name" value="EGF"/>
</dbReference>
<reference evidence="13" key="1">
    <citation type="submission" date="2022-06" db="EMBL/GenBank/DDBJ databases">
        <title>Uncovering the hologenomic basis of an extraordinary plant invasion.</title>
        <authorList>
            <person name="Bieker V.C."/>
            <person name="Martin M.D."/>
            <person name="Gilbert T."/>
            <person name="Hodgins K."/>
            <person name="Battlay P."/>
            <person name="Petersen B."/>
            <person name="Wilson J."/>
        </authorList>
    </citation>
    <scope>NUCLEOTIDE SEQUENCE</scope>
    <source>
        <strain evidence="13">AA19_3_7</strain>
        <tissue evidence="13">Leaf</tissue>
    </source>
</reference>
<dbReference type="Gene3D" id="2.90.10.10">
    <property type="entry name" value="Bulb-type lectin domain"/>
    <property type="match status" value="1"/>
</dbReference>
<feature type="signal peptide" evidence="9">
    <location>
        <begin position="1"/>
        <end position="22"/>
    </location>
</feature>
<evidence type="ECO:0000256" key="7">
    <source>
        <dbReference type="ARBA" id="ARBA00048679"/>
    </source>
</evidence>
<keyword evidence="3 9" id="KW-0732">Signal</keyword>
<dbReference type="SMART" id="SM00108">
    <property type="entry name" value="B_lectin"/>
    <property type="match status" value="1"/>
</dbReference>
<evidence type="ECO:0000313" key="13">
    <source>
        <dbReference type="EMBL" id="KAI7731702.1"/>
    </source>
</evidence>
<dbReference type="PIRSF" id="PIRSF002686">
    <property type="entry name" value="SLG"/>
    <property type="match status" value="1"/>
</dbReference>
<dbReference type="GO" id="GO:0004674">
    <property type="term" value="F:protein serine/threonine kinase activity"/>
    <property type="evidence" value="ECO:0007669"/>
    <property type="project" value="UniProtKB-EC"/>
</dbReference>
<evidence type="ECO:0000256" key="3">
    <source>
        <dbReference type="ARBA" id="ARBA00022729"/>
    </source>
</evidence>
<dbReference type="InterPro" id="IPR000858">
    <property type="entry name" value="S_locus_glycoprot_dom"/>
</dbReference>
<evidence type="ECO:0000259" key="11">
    <source>
        <dbReference type="PROSITE" id="PS50927"/>
    </source>
</evidence>
<dbReference type="PANTHER" id="PTHR32444:SF63">
    <property type="entry name" value="G-TYPE LECTIN S-RECEPTOR-LIKE SERINE_THREONINE-PROTEIN KINASE RKS1"/>
    <property type="match status" value="1"/>
</dbReference>
<dbReference type="Pfam" id="PF00954">
    <property type="entry name" value="S_locus_glycop"/>
    <property type="match status" value="1"/>
</dbReference>
<evidence type="ECO:0000256" key="2">
    <source>
        <dbReference type="ARBA" id="ARBA00012513"/>
    </source>
</evidence>
<dbReference type="SUPFAM" id="SSF51110">
    <property type="entry name" value="alpha-D-mannose-specific plant lectins"/>
    <property type="match status" value="1"/>
</dbReference>
<comment type="caution">
    <text evidence="13">The sequence shown here is derived from an EMBL/GenBank/DDBJ whole genome shotgun (WGS) entry which is preliminary data.</text>
</comment>
<comment type="caution">
    <text evidence="8">Lacks conserved residue(s) required for the propagation of feature annotation.</text>
</comment>
<evidence type="ECO:0000313" key="14">
    <source>
        <dbReference type="Proteomes" id="UP001206925"/>
    </source>
</evidence>
<keyword evidence="5" id="KW-0325">Glycoprotein</keyword>
<dbReference type="Proteomes" id="UP001206925">
    <property type="component" value="Unassembled WGS sequence"/>
</dbReference>
<evidence type="ECO:0000256" key="1">
    <source>
        <dbReference type="ARBA" id="ARBA00003061"/>
    </source>
</evidence>
<dbReference type="CDD" id="cd01098">
    <property type="entry name" value="PAN_AP_plant"/>
    <property type="match status" value="1"/>
</dbReference>
<evidence type="ECO:0000256" key="4">
    <source>
        <dbReference type="ARBA" id="ARBA00023157"/>
    </source>
</evidence>
<evidence type="ECO:0000259" key="10">
    <source>
        <dbReference type="PROSITE" id="PS50026"/>
    </source>
</evidence>
<feature type="domain" description="EGF-like" evidence="10">
    <location>
        <begin position="283"/>
        <end position="321"/>
    </location>
</feature>
<dbReference type="PROSITE" id="PS50927">
    <property type="entry name" value="BULB_LECTIN"/>
    <property type="match status" value="1"/>
</dbReference>
<feature type="chain" id="PRO_5042181850" description="non-specific serine/threonine protein kinase" evidence="9">
    <location>
        <begin position="23"/>
        <end position="430"/>
    </location>
</feature>
<evidence type="ECO:0000256" key="5">
    <source>
        <dbReference type="ARBA" id="ARBA00023180"/>
    </source>
</evidence>
<comment type="function">
    <text evidence="1">Involved in sporophytic self-incompatibility system (the inability of flowering plants to achieve self-fertilization).</text>
</comment>
<dbReference type="CDD" id="cd00028">
    <property type="entry name" value="B_lectin"/>
    <property type="match status" value="1"/>
</dbReference>
<evidence type="ECO:0000259" key="12">
    <source>
        <dbReference type="PROSITE" id="PS50948"/>
    </source>
</evidence>
<gene>
    <name evidence="13" type="ORF">M8C21_025235</name>
</gene>
<dbReference type="AlphaFoldDB" id="A0AAD5BY69"/>
<dbReference type="GO" id="GO:0048544">
    <property type="term" value="P:recognition of pollen"/>
    <property type="evidence" value="ECO:0007669"/>
    <property type="project" value="InterPro"/>
</dbReference>
<dbReference type="EMBL" id="JAMZMK010010399">
    <property type="protein sequence ID" value="KAI7731702.1"/>
    <property type="molecule type" value="Genomic_DNA"/>
</dbReference>
<keyword evidence="8" id="KW-0245">EGF-like domain</keyword>
<dbReference type="InterPro" id="IPR003609">
    <property type="entry name" value="Pan_app"/>
</dbReference>
<evidence type="ECO:0000256" key="9">
    <source>
        <dbReference type="SAM" id="SignalP"/>
    </source>
</evidence>
<dbReference type="PROSITE" id="PS50948">
    <property type="entry name" value="PAN"/>
    <property type="match status" value="1"/>
</dbReference>
<dbReference type="Pfam" id="PF01453">
    <property type="entry name" value="B_lectin"/>
    <property type="match status" value="1"/>
</dbReference>
<feature type="domain" description="Bulb-type lectin" evidence="11">
    <location>
        <begin position="23"/>
        <end position="146"/>
    </location>
</feature>
<dbReference type="SMART" id="SM00473">
    <property type="entry name" value="PAN_AP"/>
    <property type="match status" value="1"/>
</dbReference>
<name>A0AAD5BY69_AMBAR</name>